<evidence type="ECO:0000313" key="8">
    <source>
        <dbReference type="Proteomes" id="UP000183997"/>
    </source>
</evidence>
<feature type="transmembrane region" description="Helical" evidence="5">
    <location>
        <begin position="386"/>
        <end position="404"/>
    </location>
</feature>
<dbReference type="Pfam" id="PF04932">
    <property type="entry name" value="Wzy_C"/>
    <property type="match status" value="1"/>
</dbReference>
<dbReference type="AlphaFoldDB" id="A0A1M6V3Z3"/>
<evidence type="ECO:0000256" key="5">
    <source>
        <dbReference type="SAM" id="Phobius"/>
    </source>
</evidence>
<feature type="transmembrane region" description="Helical" evidence="5">
    <location>
        <begin position="236"/>
        <end position="254"/>
    </location>
</feature>
<evidence type="ECO:0000256" key="2">
    <source>
        <dbReference type="ARBA" id="ARBA00022692"/>
    </source>
</evidence>
<accession>A0A1M6V3Z3</accession>
<dbReference type="OrthoDB" id="9806320at2"/>
<organism evidence="7 8">
    <name type="scientific">Desulforamulus aeronauticus DSM 10349</name>
    <dbReference type="NCBI Taxonomy" id="1121421"/>
    <lineage>
        <taxon>Bacteria</taxon>
        <taxon>Bacillati</taxon>
        <taxon>Bacillota</taxon>
        <taxon>Clostridia</taxon>
        <taxon>Eubacteriales</taxon>
        <taxon>Peptococcaceae</taxon>
        <taxon>Desulforamulus</taxon>
    </lineage>
</organism>
<dbReference type="STRING" id="1121421.SAMN02745123_03034"/>
<feature type="domain" description="O-antigen ligase-related" evidence="6">
    <location>
        <begin position="195"/>
        <end position="335"/>
    </location>
</feature>
<keyword evidence="8" id="KW-1185">Reference proteome</keyword>
<proteinExistence type="predicted"/>
<keyword evidence="3 5" id="KW-1133">Transmembrane helix</keyword>
<evidence type="ECO:0000256" key="4">
    <source>
        <dbReference type="ARBA" id="ARBA00023136"/>
    </source>
</evidence>
<feature type="transmembrane region" description="Helical" evidence="5">
    <location>
        <begin position="7"/>
        <end position="25"/>
    </location>
</feature>
<reference evidence="8" key="1">
    <citation type="submission" date="2016-11" db="EMBL/GenBank/DDBJ databases">
        <authorList>
            <person name="Varghese N."/>
            <person name="Submissions S."/>
        </authorList>
    </citation>
    <scope>NUCLEOTIDE SEQUENCE [LARGE SCALE GENOMIC DNA]</scope>
    <source>
        <strain evidence="8">DSM 10349</strain>
    </source>
</reference>
<dbReference type="Proteomes" id="UP000183997">
    <property type="component" value="Unassembled WGS sequence"/>
</dbReference>
<dbReference type="PANTHER" id="PTHR37422:SF13">
    <property type="entry name" value="LIPOPOLYSACCHARIDE BIOSYNTHESIS PROTEIN PA4999-RELATED"/>
    <property type="match status" value="1"/>
</dbReference>
<dbReference type="GO" id="GO:0016020">
    <property type="term" value="C:membrane"/>
    <property type="evidence" value="ECO:0007669"/>
    <property type="project" value="UniProtKB-SubCell"/>
</dbReference>
<dbReference type="RefSeq" id="WP_084082450.1">
    <property type="nucleotide sequence ID" value="NZ_FRAR01000023.1"/>
</dbReference>
<gene>
    <name evidence="7" type="ORF">SAMN02745123_03034</name>
</gene>
<keyword evidence="7" id="KW-0436">Ligase</keyword>
<dbReference type="EMBL" id="FRAR01000023">
    <property type="protein sequence ID" value="SHK76170.1"/>
    <property type="molecule type" value="Genomic_DNA"/>
</dbReference>
<keyword evidence="2 5" id="KW-0812">Transmembrane</keyword>
<dbReference type="GO" id="GO:0016874">
    <property type="term" value="F:ligase activity"/>
    <property type="evidence" value="ECO:0007669"/>
    <property type="project" value="UniProtKB-KW"/>
</dbReference>
<feature type="transmembrane region" description="Helical" evidence="5">
    <location>
        <begin position="109"/>
        <end position="127"/>
    </location>
</feature>
<feature type="transmembrane region" description="Helical" evidence="5">
    <location>
        <begin position="163"/>
        <end position="182"/>
    </location>
</feature>
<feature type="transmembrane region" description="Helical" evidence="5">
    <location>
        <begin position="363"/>
        <end position="380"/>
    </location>
</feature>
<protein>
    <submittedName>
        <fullName evidence="7">O-antigen ligase</fullName>
    </submittedName>
</protein>
<dbReference type="InterPro" id="IPR051533">
    <property type="entry name" value="WaaL-like"/>
</dbReference>
<evidence type="ECO:0000259" key="6">
    <source>
        <dbReference type="Pfam" id="PF04932"/>
    </source>
</evidence>
<feature type="transmembrane region" description="Helical" evidence="5">
    <location>
        <begin position="327"/>
        <end position="351"/>
    </location>
</feature>
<feature type="transmembrane region" description="Helical" evidence="5">
    <location>
        <begin position="31"/>
        <end position="48"/>
    </location>
</feature>
<feature type="transmembrane region" description="Helical" evidence="5">
    <location>
        <begin position="81"/>
        <end position="97"/>
    </location>
</feature>
<dbReference type="PANTHER" id="PTHR37422">
    <property type="entry name" value="TEICHURONIC ACID BIOSYNTHESIS PROTEIN TUAE"/>
    <property type="match status" value="1"/>
</dbReference>
<evidence type="ECO:0000256" key="3">
    <source>
        <dbReference type="ARBA" id="ARBA00022989"/>
    </source>
</evidence>
<evidence type="ECO:0000256" key="1">
    <source>
        <dbReference type="ARBA" id="ARBA00004141"/>
    </source>
</evidence>
<comment type="subcellular location">
    <subcellularLocation>
        <location evidence="1">Membrane</location>
        <topology evidence="1">Multi-pass membrane protein</topology>
    </subcellularLocation>
</comment>
<dbReference type="InterPro" id="IPR007016">
    <property type="entry name" value="O-antigen_ligase-rel_domated"/>
</dbReference>
<sequence>MTTSKTKLCEFILFFTICVICFGYIGLFTRYRYIPAIAALIIIIFMFIAHQYPIRKNNKLWGLTLIYITVSMVFFNIGTGYQYIIIFVLGFLILMLCKDYRFYLKLLKLLEIISFVFAISTIVNSFYPNLIINVFGYMLTYTQQVTIITNISHGGYPGLAGEVSFNVFCISVGFCIAATRAILNDEKKALNISKLLLMFYAVILTNKRSLIMILPFVMVCVFIMVSYKGKSNVRKILLIMMMFLIPILHGLYLGDIIEQLLNKGGTTVALSNREWFWKIAYEMIESKPLFGHGINTYDVYYNLYKTKEDYVYFAGAHNSYLQLIAELGYAGGGIYIISILSSLYQTFTTFIKSIRRGSHEEQMLITASIGMQLICIAYAMSENPFYQPQQLFVYFLFVGLAMNVKRQQMKSRKEAFYENTNCKSI</sequence>
<name>A0A1M6V3Z3_9FIRM</name>
<feature type="transmembrane region" description="Helical" evidence="5">
    <location>
        <begin position="211"/>
        <end position="229"/>
    </location>
</feature>
<keyword evidence="4 5" id="KW-0472">Membrane</keyword>
<evidence type="ECO:0000313" key="7">
    <source>
        <dbReference type="EMBL" id="SHK76170.1"/>
    </source>
</evidence>